<keyword evidence="2" id="KW-0677">Repeat</keyword>
<dbReference type="Proteomes" id="UP000623129">
    <property type="component" value="Unassembled WGS sequence"/>
</dbReference>
<evidence type="ECO:0000256" key="1">
    <source>
        <dbReference type="ARBA" id="ARBA00022723"/>
    </source>
</evidence>
<dbReference type="Gene3D" id="4.10.1000.10">
    <property type="entry name" value="Zinc finger, CCCH-type"/>
    <property type="match status" value="1"/>
</dbReference>
<evidence type="ECO:0000313" key="10">
    <source>
        <dbReference type="Proteomes" id="UP000623129"/>
    </source>
</evidence>
<dbReference type="GO" id="GO:0003677">
    <property type="term" value="F:DNA binding"/>
    <property type="evidence" value="ECO:0007669"/>
    <property type="project" value="UniProtKB-KW"/>
</dbReference>
<keyword evidence="3 6" id="KW-0863">Zinc-finger</keyword>
<dbReference type="GO" id="GO:0008270">
    <property type="term" value="F:zinc ion binding"/>
    <property type="evidence" value="ECO:0007669"/>
    <property type="project" value="UniProtKB-KW"/>
</dbReference>
<dbReference type="EMBL" id="SWLB01000021">
    <property type="protein sequence ID" value="KAF3324558.1"/>
    <property type="molecule type" value="Genomic_DNA"/>
</dbReference>
<evidence type="ECO:0000256" key="2">
    <source>
        <dbReference type="ARBA" id="ARBA00022737"/>
    </source>
</evidence>
<feature type="compositionally biased region" description="Polar residues" evidence="7">
    <location>
        <begin position="595"/>
        <end position="609"/>
    </location>
</feature>
<dbReference type="GO" id="GO:0045892">
    <property type="term" value="P:negative regulation of DNA-templated transcription"/>
    <property type="evidence" value="ECO:0007669"/>
    <property type="project" value="InterPro"/>
</dbReference>
<dbReference type="GO" id="GO:0005634">
    <property type="term" value="C:nucleus"/>
    <property type="evidence" value="ECO:0007669"/>
    <property type="project" value="TreeGrafter"/>
</dbReference>
<dbReference type="AlphaFoldDB" id="A0A833QJG1"/>
<dbReference type="SUPFAM" id="SSF90229">
    <property type="entry name" value="CCCH zinc finger"/>
    <property type="match status" value="3"/>
</dbReference>
<evidence type="ECO:0000256" key="4">
    <source>
        <dbReference type="ARBA" id="ARBA00022833"/>
    </source>
</evidence>
<dbReference type="SMART" id="SM00356">
    <property type="entry name" value="ZnF_C3H1"/>
    <property type="match status" value="3"/>
</dbReference>
<dbReference type="PANTHER" id="PTHR13119">
    <property type="entry name" value="ZINC FINGER CCCH DOMAIN-CONTAINING PROTEI"/>
    <property type="match status" value="1"/>
</dbReference>
<keyword evidence="10" id="KW-1185">Reference proteome</keyword>
<dbReference type="PROSITE" id="PS50103">
    <property type="entry name" value="ZF_C3H1"/>
    <property type="match status" value="3"/>
</dbReference>
<dbReference type="Pfam" id="PF14608">
    <property type="entry name" value="zf-CCCH_2"/>
    <property type="match status" value="1"/>
</dbReference>
<evidence type="ECO:0000256" key="6">
    <source>
        <dbReference type="PROSITE-ProRule" id="PRU00723"/>
    </source>
</evidence>
<keyword evidence="4 6" id="KW-0862">Zinc</keyword>
<evidence type="ECO:0000256" key="7">
    <source>
        <dbReference type="SAM" id="MobiDB-lite"/>
    </source>
</evidence>
<name>A0A833QJG1_9POAL</name>
<keyword evidence="5" id="KW-0238">DNA-binding</keyword>
<dbReference type="InterPro" id="IPR041367">
    <property type="entry name" value="Znf-CCCH_4"/>
</dbReference>
<evidence type="ECO:0000256" key="3">
    <source>
        <dbReference type="ARBA" id="ARBA00022771"/>
    </source>
</evidence>
<proteinExistence type="predicted"/>
<feature type="domain" description="C3H1-type" evidence="8">
    <location>
        <begin position="494"/>
        <end position="521"/>
    </location>
</feature>
<evidence type="ECO:0000313" key="9">
    <source>
        <dbReference type="EMBL" id="KAF3324558.1"/>
    </source>
</evidence>
<dbReference type="InterPro" id="IPR036855">
    <property type="entry name" value="Znf_CCCH_sf"/>
</dbReference>
<dbReference type="Pfam" id="PF00642">
    <property type="entry name" value="zf-CCCH"/>
    <property type="match status" value="1"/>
</dbReference>
<dbReference type="OrthoDB" id="411372at2759"/>
<dbReference type="InterPro" id="IPR045124">
    <property type="entry name" value="Su(sable)-like"/>
</dbReference>
<dbReference type="Pfam" id="PF18044">
    <property type="entry name" value="zf-CCCH_4"/>
    <property type="match status" value="1"/>
</dbReference>
<feature type="zinc finger region" description="C3H1-type" evidence="6">
    <location>
        <begin position="553"/>
        <end position="576"/>
    </location>
</feature>
<accession>A0A833QJG1</accession>
<feature type="region of interest" description="Disordered" evidence="7">
    <location>
        <begin position="580"/>
        <end position="609"/>
    </location>
</feature>
<dbReference type="GO" id="GO:0003723">
    <property type="term" value="F:RNA binding"/>
    <property type="evidence" value="ECO:0007669"/>
    <property type="project" value="InterPro"/>
</dbReference>
<evidence type="ECO:0000259" key="8">
    <source>
        <dbReference type="PROSITE" id="PS50103"/>
    </source>
</evidence>
<sequence length="715" mass="79040">MPQASCFSQNPLTMLSSKTLKPSSMETLSGLPSFPRRRSHLDSASYRTLSCIFSVCRELSHKPQNPNPNVILSSVAHEDQTSDPGKFENPKLDEIVEAFQSVVEKIDSVEPRNRNPNANLSSVADEDLTSESGKFETAKLGETVEALQTAAKKIDSMEPKNPNCNATLSQVADGNQMSDPGKFENPKLDETIEALQLVVENIDSMDEVEMDVSSNSERLNSMVSDLSLLVGCPGDQVQSGSGKFAPDKQMRDEEDQKLSLVGELNHEKDQNQQAEVDHILVHKIETGNDAVLDSSCQEMASEEIEQLGEKECLEGDPYNEIIEAGLVETIKLSLEIGEGIQLDPPNEISNLGSSNRDKLNDAIEEGEITDDAQDLDDESDLDSKVEPLIDDESEQDLVDTRSDEKLAIKEDIPGEPTASFTVLETKWLENEKVVSQSQGIDSSEEAHDIGKKRKRILSTERKAKKKKAYRIKRAKKLREDGVNRLRLPPPVKKEKEKKICKFYLQGKCQQGDQCKYSHDVTPVTKSKACSHFARGECLKGDECPYDHDLSKYPCHKFVSEGICIRGANCKFSHNIQNTEGLSVQTKEPGEELSEKSNVGKQTNTSQKSSIAKCTPVDTFKHLNSFLNKSIEAPLKVPKGIRFLSFGADTKQEKLSDAKPTTKQKPHLMAQNLRNVPNKERENLVSEAAAVSGSGELSEASKILQEYLFGALSTAI</sequence>
<feature type="zinc finger region" description="C3H1-type" evidence="6">
    <location>
        <begin position="524"/>
        <end position="550"/>
    </location>
</feature>
<feature type="domain" description="C3H1-type" evidence="8">
    <location>
        <begin position="553"/>
        <end position="576"/>
    </location>
</feature>
<feature type="domain" description="C3H1-type" evidence="8">
    <location>
        <begin position="524"/>
        <end position="550"/>
    </location>
</feature>
<evidence type="ECO:0000256" key="5">
    <source>
        <dbReference type="ARBA" id="ARBA00023125"/>
    </source>
</evidence>
<gene>
    <name evidence="9" type="ORF">FCM35_KLT10715</name>
</gene>
<comment type="caution">
    <text evidence="9">The sequence shown here is derived from an EMBL/GenBank/DDBJ whole genome shotgun (WGS) entry which is preliminary data.</text>
</comment>
<dbReference type="Gene3D" id="2.30.30.1190">
    <property type="match status" value="1"/>
</dbReference>
<reference evidence="9" key="1">
    <citation type="submission" date="2020-01" db="EMBL/GenBank/DDBJ databases">
        <title>Genome sequence of Kobresia littledalei, the first chromosome-level genome in the family Cyperaceae.</title>
        <authorList>
            <person name="Qu G."/>
        </authorList>
    </citation>
    <scope>NUCLEOTIDE SEQUENCE</scope>
    <source>
        <strain evidence="9">C.B.Clarke</strain>
        <tissue evidence="9">Leaf</tissue>
    </source>
</reference>
<dbReference type="PANTHER" id="PTHR13119:SF12">
    <property type="entry name" value="PROTEIN SUPPRESSOR OF SABLE"/>
    <property type="match status" value="1"/>
</dbReference>
<dbReference type="InterPro" id="IPR000571">
    <property type="entry name" value="Znf_CCCH"/>
</dbReference>
<keyword evidence="1 6" id="KW-0479">Metal-binding</keyword>
<feature type="zinc finger region" description="C3H1-type" evidence="6">
    <location>
        <begin position="494"/>
        <end position="521"/>
    </location>
</feature>
<organism evidence="9 10">
    <name type="scientific">Carex littledalei</name>
    <dbReference type="NCBI Taxonomy" id="544730"/>
    <lineage>
        <taxon>Eukaryota</taxon>
        <taxon>Viridiplantae</taxon>
        <taxon>Streptophyta</taxon>
        <taxon>Embryophyta</taxon>
        <taxon>Tracheophyta</taxon>
        <taxon>Spermatophyta</taxon>
        <taxon>Magnoliopsida</taxon>
        <taxon>Liliopsida</taxon>
        <taxon>Poales</taxon>
        <taxon>Cyperaceae</taxon>
        <taxon>Cyperoideae</taxon>
        <taxon>Cariceae</taxon>
        <taxon>Carex</taxon>
        <taxon>Carex subgen. Euthyceras</taxon>
    </lineage>
</organism>
<protein>
    <submittedName>
        <fullName evidence="9">Zinc finger CCCH domain-containing protein 7</fullName>
    </submittedName>
</protein>